<evidence type="ECO:0000313" key="2">
    <source>
        <dbReference type="EMBL" id="KLU85135.1"/>
    </source>
</evidence>
<reference evidence="2" key="3">
    <citation type="submission" date="2011-03" db="EMBL/GenBank/DDBJ databases">
        <title>Annotation of Magnaporthe poae ATCC 64411.</title>
        <authorList>
            <person name="Ma L.-J."/>
            <person name="Dead R."/>
            <person name="Young S.K."/>
            <person name="Zeng Q."/>
            <person name="Gargeya S."/>
            <person name="Fitzgerald M."/>
            <person name="Haas B."/>
            <person name="Abouelleil A."/>
            <person name="Alvarado L."/>
            <person name="Arachchi H.M."/>
            <person name="Berlin A."/>
            <person name="Brown A."/>
            <person name="Chapman S.B."/>
            <person name="Chen Z."/>
            <person name="Dunbar C."/>
            <person name="Freedman E."/>
            <person name="Gearin G."/>
            <person name="Gellesch M."/>
            <person name="Goldberg J."/>
            <person name="Griggs A."/>
            <person name="Gujja S."/>
            <person name="Heiman D."/>
            <person name="Howarth C."/>
            <person name="Larson L."/>
            <person name="Lui A."/>
            <person name="MacDonald P.J.P."/>
            <person name="Mehta T."/>
            <person name="Montmayeur A."/>
            <person name="Murphy C."/>
            <person name="Neiman D."/>
            <person name="Pearson M."/>
            <person name="Priest M."/>
            <person name="Roberts A."/>
            <person name="Saif S."/>
            <person name="Shea T."/>
            <person name="Shenoy N."/>
            <person name="Sisk P."/>
            <person name="Stolte C."/>
            <person name="Sykes S."/>
            <person name="Yandava C."/>
            <person name="Wortman J."/>
            <person name="Nusbaum C."/>
            <person name="Birren B."/>
        </authorList>
    </citation>
    <scope>NUCLEOTIDE SEQUENCE</scope>
    <source>
        <strain evidence="2">ATCC 64411</strain>
    </source>
</reference>
<feature type="region of interest" description="Disordered" evidence="1">
    <location>
        <begin position="1"/>
        <end position="62"/>
    </location>
</feature>
<dbReference type="EnsemblFungi" id="MAPG_04166T0">
    <property type="protein sequence ID" value="MAPG_04166T0"/>
    <property type="gene ID" value="MAPG_04166"/>
</dbReference>
<feature type="compositionally biased region" description="Basic residues" evidence="1">
    <location>
        <begin position="47"/>
        <end position="59"/>
    </location>
</feature>
<gene>
    <name evidence="2" type="ORF">MAPG_04166</name>
</gene>
<accession>A0A0C4DVZ8</accession>
<evidence type="ECO:0000313" key="4">
    <source>
        <dbReference type="Proteomes" id="UP000011715"/>
    </source>
</evidence>
<organism evidence="3 4">
    <name type="scientific">Magnaporthiopsis poae (strain ATCC 64411 / 73-15)</name>
    <name type="common">Kentucky bluegrass fungus</name>
    <name type="synonym">Magnaporthe poae</name>
    <dbReference type="NCBI Taxonomy" id="644358"/>
    <lineage>
        <taxon>Eukaryota</taxon>
        <taxon>Fungi</taxon>
        <taxon>Dikarya</taxon>
        <taxon>Ascomycota</taxon>
        <taxon>Pezizomycotina</taxon>
        <taxon>Sordariomycetes</taxon>
        <taxon>Sordariomycetidae</taxon>
        <taxon>Magnaporthales</taxon>
        <taxon>Magnaporthaceae</taxon>
        <taxon>Magnaporthiopsis</taxon>
    </lineage>
</organism>
<evidence type="ECO:0000256" key="1">
    <source>
        <dbReference type="SAM" id="MobiDB-lite"/>
    </source>
</evidence>
<sequence length="180" mass="20065">MFENNDNLGSDRTPPFNNGMASENNDNSNLYQFSRIGRPSAMNVQRQAHHPGAVKRDKKRREILPRSVDRTMGVQARTQLPAPLAYIHVHPPHQRQTLQRLLRTPSVGPCEECIAGKAGRRVPFGDACTNCYYGSKRKSARGYGLAESGTVFDHILVTADADAHERLLEAVNWATASQDR</sequence>
<reference evidence="2" key="1">
    <citation type="submission" date="2010-05" db="EMBL/GenBank/DDBJ databases">
        <title>The Genome Sequence of Magnaporthe poae strain ATCC 64411.</title>
        <authorList>
            <consortium name="The Broad Institute Genome Sequencing Platform"/>
            <consortium name="Broad Institute Genome Sequencing Center for Infectious Disease"/>
            <person name="Ma L.-J."/>
            <person name="Dead R."/>
            <person name="Young S."/>
            <person name="Zeng Q."/>
            <person name="Koehrsen M."/>
            <person name="Alvarado L."/>
            <person name="Berlin A."/>
            <person name="Chapman S.B."/>
            <person name="Chen Z."/>
            <person name="Freedman E."/>
            <person name="Gellesch M."/>
            <person name="Goldberg J."/>
            <person name="Griggs A."/>
            <person name="Gujja S."/>
            <person name="Heilman E.R."/>
            <person name="Heiman D."/>
            <person name="Hepburn T."/>
            <person name="Howarth C."/>
            <person name="Jen D."/>
            <person name="Larson L."/>
            <person name="Mehta T."/>
            <person name="Neiman D."/>
            <person name="Pearson M."/>
            <person name="Roberts A."/>
            <person name="Saif S."/>
            <person name="Shea T."/>
            <person name="Shenoy N."/>
            <person name="Sisk P."/>
            <person name="Stolte C."/>
            <person name="Sykes S."/>
            <person name="Walk T."/>
            <person name="White J."/>
            <person name="Yandava C."/>
            <person name="Haas B."/>
            <person name="Nusbaum C."/>
            <person name="Birren B."/>
        </authorList>
    </citation>
    <scope>NUCLEOTIDE SEQUENCE</scope>
    <source>
        <strain evidence="2">ATCC 64411</strain>
    </source>
</reference>
<evidence type="ECO:0000313" key="3">
    <source>
        <dbReference type="EnsemblFungi" id="MAPG_04166T0"/>
    </source>
</evidence>
<reference evidence="4" key="2">
    <citation type="submission" date="2010-05" db="EMBL/GenBank/DDBJ databases">
        <title>The genome sequence of Magnaporthe poae strain ATCC 64411.</title>
        <authorList>
            <person name="Ma L.-J."/>
            <person name="Dead R."/>
            <person name="Young S."/>
            <person name="Zeng Q."/>
            <person name="Koehrsen M."/>
            <person name="Alvarado L."/>
            <person name="Berlin A."/>
            <person name="Chapman S.B."/>
            <person name="Chen Z."/>
            <person name="Freedman E."/>
            <person name="Gellesch M."/>
            <person name="Goldberg J."/>
            <person name="Griggs A."/>
            <person name="Gujja S."/>
            <person name="Heilman E.R."/>
            <person name="Heiman D."/>
            <person name="Hepburn T."/>
            <person name="Howarth C."/>
            <person name="Jen D."/>
            <person name="Larson L."/>
            <person name="Mehta T."/>
            <person name="Neiman D."/>
            <person name="Pearson M."/>
            <person name="Roberts A."/>
            <person name="Saif S."/>
            <person name="Shea T."/>
            <person name="Shenoy N."/>
            <person name="Sisk P."/>
            <person name="Stolte C."/>
            <person name="Sykes S."/>
            <person name="Walk T."/>
            <person name="White J."/>
            <person name="Yandava C."/>
            <person name="Haas B."/>
            <person name="Nusbaum C."/>
            <person name="Birren B."/>
        </authorList>
    </citation>
    <scope>NUCLEOTIDE SEQUENCE [LARGE SCALE GENOMIC DNA]</scope>
    <source>
        <strain evidence="4">ATCC 64411 / 73-15</strain>
    </source>
</reference>
<reference evidence="3" key="5">
    <citation type="submission" date="2015-06" db="UniProtKB">
        <authorList>
            <consortium name="EnsemblFungi"/>
        </authorList>
    </citation>
    <scope>IDENTIFICATION</scope>
    <source>
        <strain evidence="3">ATCC 64411</strain>
    </source>
</reference>
<reference evidence="3" key="4">
    <citation type="journal article" date="2015" name="G3 (Bethesda)">
        <title>Genome sequences of three phytopathogenic species of the Magnaporthaceae family of fungi.</title>
        <authorList>
            <person name="Okagaki L.H."/>
            <person name="Nunes C.C."/>
            <person name="Sailsbery J."/>
            <person name="Clay B."/>
            <person name="Brown D."/>
            <person name="John T."/>
            <person name="Oh Y."/>
            <person name="Young N."/>
            <person name="Fitzgerald M."/>
            <person name="Haas B.J."/>
            <person name="Zeng Q."/>
            <person name="Young S."/>
            <person name="Adiconis X."/>
            <person name="Fan L."/>
            <person name="Levin J.Z."/>
            <person name="Mitchell T.K."/>
            <person name="Okubara P.A."/>
            <person name="Farman M.L."/>
            <person name="Kohn L.M."/>
            <person name="Birren B."/>
            <person name="Ma L.-J."/>
            <person name="Dean R.A."/>
        </authorList>
    </citation>
    <scope>NUCLEOTIDE SEQUENCE</scope>
    <source>
        <strain evidence="3">ATCC 64411 / 73-15</strain>
    </source>
</reference>
<dbReference type="EMBL" id="GL876968">
    <property type="protein sequence ID" value="KLU85135.1"/>
    <property type="molecule type" value="Genomic_DNA"/>
</dbReference>
<keyword evidence="4" id="KW-1185">Reference proteome</keyword>
<dbReference type="VEuPathDB" id="FungiDB:MAPG_04166"/>
<protein>
    <submittedName>
        <fullName evidence="2 3">Uncharacterized protein</fullName>
    </submittedName>
</protein>
<dbReference type="Proteomes" id="UP000011715">
    <property type="component" value="Unassembled WGS sequence"/>
</dbReference>
<name>A0A0C4DVZ8_MAGP6</name>
<proteinExistence type="predicted"/>
<dbReference type="EMBL" id="ADBL01000986">
    <property type="status" value="NOT_ANNOTATED_CDS"/>
    <property type="molecule type" value="Genomic_DNA"/>
</dbReference>
<feature type="compositionally biased region" description="Polar residues" evidence="1">
    <location>
        <begin position="1"/>
        <end position="32"/>
    </location>
</feature>
<dbReference type="AlphaFoldDB" id="A0A0C4DVZ8"/>